<gene>
    <name evidence="3" type="ORF">CBF32_00835</name>
    <name evidence="2" type="ORF">HED35_02540</name>
</gene>
<dbReference type="AlphaFoldDB" id="A0A369B3W1"/>
<evidence type="ECO:0000313" key="5">
    <source>
        <dbReference type="Proteomes" id="UP000521358"/>
    </source>
</evidence>
<reference evidence="2 5" key="2">
    <citation type="submission" date="2020-03" db="EMBL/GenBank/DDBJ databases">
        <title>Bacterial samples isolated from urine from healthy bovine heifers (Gyr breed).</title>
        <authorList>
            <person name="Giannattasio-Ferraz S."/>
            <person name="Maskeri L."/>
            <person name="Penido A."/>
            <person name="Barbosa-Stancioli E.F."/>
            <person name="Putonti C."/>
        </authorList>
    </citation>
    <scope>NUCLEOTIDE SEQUENCE [LARGE SCALE GENOMIC DNA]</scope>
    <source>
        <strain evidence="2 5">UFMG-H7</strain>
    </source>
</reference>
<dbReference type="GeneID" id="63145544"/>
<reference evidence="3 4" key="1">
    <citation type="submission" date="2017-05" db="EMBL/GenBank/DDBJ databases">
        <title>Vagococcus spp. assemblies.</title>
        <authorList>
            <person name="Gulvik C.A."/>
        </authorList>
    </citation>
    <scope>NUCLEOTIDE SEQUENCE [LARGE SCALE GENOMIC DNA]</scope>
    <source>
        <strain evidence="3 4">NCFB 2497</strain>
    </source>
</reference>
<protein>
    <submittedName>
        <fullName evidence="2">Uncharacterized protein</fullName>
    </submittedName>
</protein>
<organism evidence="2 5">
    <name type="scientific">Vagococcus fluvialis</name>
    <dbReference type="NCBI Taxonomy" id="2738"/>
    <lineage>
        <taxon>Bacteria</taxon>
        <taxon>Bacillati</taxon>
        <taxon>Bacillota</taxon>
        <taxon>Bacilli</taxon>
        <taxon>Lactobacillales</taxon>
        <taxon>Enterococcaceae</taxon>
        <taxon>Vagococcus</taxon>
    </lineage>
</organism>
<sequence>MDIKKILVITALGLLFLTSAFSISKVQQTKKELNEVTTLNKKLTDENKKLLDANTKADKQIDDLAKKYDALNTELTEVKKNTETGY</sequence>
<evidence type="ECO:0000313" key="4">
    <source>
        <dbReference type="Proteomes" id="UP000288197"/>
    </source>
</evidence>
<evidence type="ECO:0000313" key="2">
    <source>
        <dbReference type="EMBL" id="NKC66958.1"/>
    </source>
</evidence>
<dbReference type="EMBL" id="NGJX01000001">
    <property type="protein sequence ID" value="RSU05573.1"/>
    <property type="molecule type" value="Genomic_DNA"/>
</dbReference>
<feature type="coiled-coil region" evidence="1">
    <location>
        <begin position="26"/>
        <end position="81"/>
    </location>
</feature>
<evidence type="ECO:0000313" key="3">
    <source>
        <dbReference type="EMBL" id="RSU05573.1"/>
    </source>
</evidence>
<dbReference type="Proteomes" id="UP000288197">
    <property type="component" value="Unassembled WGS sequence"/>
</dbReference>
<proteinExistence type="predicted"/>
<keyword evidence="4" id="KW-1185">Reference proteome</keyword>
<keyword evidence="1" id="KW-0175">Coiled coil</keyword>
<comment type="caution">
    <text evidence="2">The sequence shown here is derived from an EMBL/GenBank/DDBJ whole genome shotgun (WGS) entry which is preliminary data.</text>
</comment>
<accession>A0A369B3W1</accession>
<dbReference type="RefSeq" id="WP_086341979.1">
    <property type="nucleotide sequence ID" value="NZ_CP081459.1"/>
</dbReference>
<dbReference type="Proteomes" id="UP000521358">
    <property type="component" value="Unassembled WGS sequence"/>
</dbReference>
<dbReference type="EMBL" id="JAAVMB010000002">
    <property type="protein sequence ID" value="NKC66958.1"/>
    <property type="molecule type" value="Genomic_DNA"/>
</dbReference>
<name>A0A369B3W1_9ENTE</name>
<evidence type="ECO:0000256" key="1">
    <source>
        <dbReference type="SAM" id="Coils"/>
    </source>
</evidence>